<evidence type="ECO:0000259" key="4">
    <source>
        <dbReference type="Pfam" id="PF22725"/>
    </source>
</evidence>
<dbReference type="Gene3D" id="3.40.50.720">
    <property type="entry name" value="NAD(P)-binding Rossmann-like Domain"/>
    <property type="match status" value="1"/>
</dbReference>
<dbReference type="Gene3D" id="3.30.360.10">
    <property type="entry name" value="Dihydrodipicolinate Reductase, domain 2"/>
    <property type="match status" value="1"/>
</dbReference>
<protein>
    <submittedName>
        <fullName evidence="5">Gfo/Idh/MocA family oxidoreductase</fullName>
    </submittedName>
</protein>
<evidence type="ECO:0000256" key="2">
    <source>
        <dbReference type="ARBA" id="ARBA00023002"/>
    </source>
</evidence>
<reference evidence="5 6" key="1">
    <citation type="submission" date="2018-08" db="EMBL/GenBank/DDBJ databases">
        <title>Draft genome sequence of Psychrilyobacter sp. strain SD5 isolated from Black Sea water.</title>
        <authorList>
            <person name="Yadav S."/>
            <person name="Villanueva L."/>
            <person name="Damste J.S.S."/>
        </authorList>
    </citation>
    <scope>NUCLEOTIDE SEQUENCE [LARGE SCALE GENOMIC DNA]</scope>
    <source>
        <strain evidence="5 6">SD5</strain>
    </source>
</reference>
<keyword evidence="6" id="KW-1185">Reference proteome</keyword>
<dbReference type="Pfam" id="PF22725">
    <property type="entry name" value="GFO_IDH_MocA_C3"/>
    <property type="match status" value="1"/>
</dbReference>
<evidence type="ECO:0000313" key="6">
    <source>
        <dbReference type="Proteomes" id="UP000263486"/>
    </source>
</evidence>
<evidence type="ECO:0000313" key="5">
    <source>
        <dbReference type="EMBL" id="REI41589.1"/>
    </source>
</evidence>
<feature type="domain" description="Gfo/Idh/MocA-like oxidoreductase N-terminal" evidence="3">
    <location>
        <begin position="4"/>
        <end position="120"/>
    </location>
</feature>
<dbReference type="PANTHER" id="PTHR22604">
    <property type="entry name" value="OXIDOREDUCTASES"/>
    <property type="match status" value="1"/>
</dbReference>
<comment type="caution">
    <text evidence="5">The sequence shown here is derived from an EMBL/GenBank/DDBJ whole genome shotgun (WGS) entry which is preliminary data.</text>
</comment>
<keyword evidence="2" id="KW-0560">Oxidoreductase</keyword>
<dbReference type="PANTHER" id="PTHR22604:SF105">
    <property type="entry name" value="TRANS-1,2-DIHYDROBENZENE-1,2-DIOL DEHYDROGENASE"/>
    <property type="match status" value="1"/>
</dbReference>
<evidence type="ECO:0000259" key="3">
    <source>
        <dbReference type="Pfam" id="PF01408"/>
    </source>
</evidence>
<accession>A0ABX9KI88</accession>
<gene>
    <name evidence="5" type="ORF">DYH56_06685</name>
</gene>
<proteinExistence type="inferred from homology"/>
<name>A0ABX9KI88_9FUSO</name>
<feature type="domain" description="GFO/IDH/MocA-like oxidoreductase" evidence="4">
    <location>
        <begin position="131"/>
        <end position="244"/>
    </location>
</feature>
<dbReference type="InterPro" id="IPR036291">
    <property type="entry name" value="NAD(P)-bd_dom_sf"/>
</dbReference>
<dbReference type="InterPro" id="IPR055170">
    <property type="entry name" value="GFO_IDH_MocA-like_dom"/>
</dbReference>
<sequence>MKKINFGIIGTGRIAQQFLDEARKNKKIGLVGICARNYEKTKDIAKKYNIDRAYESSSEMLEDESIDAVYIATMHPTHFAYTMKALNAGKHVLCEKPAVLKKEELEEVIKSAGEKKLLFMEAVTVGFNPLYKQMKELIKSGEIGNVVHVESSYGSRSTKVHKHNPKQAGGALYDIGIYNIFFLTDLLGIPSELGASARKNEWGVEGSVTGLLEYQGGVTGSFYATMDSISGNSAKIIGTEGMIEIPDSWTVAEKFILKRAGEEDRNFEMSEDKWLGYEMDSFVETLLNGKTENEIMTYEKSLKLHETIDMIKEKLGFKYEGVEVEVY</sequence>
<dbReference type="InterPro" id="IPR050984">
    <property type="entry name" value="Gfo/Idh/MocA_domain"/>
</dbReference>
<dbReference type="SUPFAM" id="SSF55347">
    <property type="entry name" value="Glyceraldehyde-3-phosphate dehydrogenase-like, C-terminal domain"/>
    <property type="match status" value="1"/>
</dbReference>
<comment type="similarity">
    <text evidence="1">Belongs to the Gfo/Idh/MocA family.</text>
</comment>
<organism evidence="5 6">
    <name type="scientific">Psychrilyobacter piezotolerans</name>
    <dbReference type="NCBI Taxonomy" id="2293438"/>
    <lineage>
        <taxon>Bacteria</taxon>
        <taxon>Fusobacteriati</taxon>
        <taxon>Fusobacteriota</taxon>
        <taxon>Fusobacteriia</taxon>
        <taxon>Fusobacteriales</taxon>
        <taxon>Fusobacteriaceae</taxon>
        <taxon>Psychrilyobacter</taxon>
    </lineage>
</organism>
<dbReference type="SUPFAM" id="SSF51735">
    <property type="entry name" value="NAD(P)-binding Rossmann-fold domains"/>
    <property type="match status" value="1"/>
</dbReference>
<dbReference type="Pfam" id="PF01408">
    <property type="entry name" value="GFO_IDH_MocA"/>
    <property type="match status" value="1"/>
</dbReference>
<dbReference type="Proteomes" id="UP000263486">
    <property type="component" value="Unassembled WGS sequence"/>
</dbReference>
<dbReference type="RefSeq" id="WP_114642094.1">
    <property type="nucleotide sequence ID" value="NZ_JAACIO010000009.1"/>
</dbReference>
<evidence type="ECO:0000256" key="1">
    <source>
        <dbReference type="ARBA" id="ARBA00010928"/>
    </source>
</evidence>
<dbReference type="EMBL" id="QUAJ01000009">
    <property type="protein sequence ID" value="REI41589.1"/>
    <property type="molecule type" value="Genomic_DNA"/>
</dbReference>
<dbReference type="InterPro" id="IPR000683">
    <property type="entry name" value="Gfo/Idh/MocA-like_OxRdtase_N"/>
</dbReference>